<dbReference type="GO" id="GO:0046872">
    <property type="term" value="F:metal ion binding"/>
    <property type="evidence" value="ECO:0007669"/>
    <property type="project" value="UniProtKB-KW"/>
</dbReference>
<evidence type="ECO:0000256" key="1">
    <source>
        <dbReference type="RuleBase" id="RU365061"/>
    </source>
</evidence>
<proteinExistence type="inferred from homology"/>
<keyword evidence="1" id="KW-0808">Transferase</keyword>
<keyword evidence="1" id="KW-0695">RNA-directed DNA polymerase</keyword>
<dbReference type="GO" id="GO:0070034">
    <property type="term" value="F:telomerase RNA binding"/>
    <property type="evidence" value="ECO:0007669"/>
    <property type="project" value="TreeGrafter"/>
</dbReference>
<keyword evidence="1" id="KW-0158">Chromosome</keyword>
<keyword evidence="1" id="KW-0460">Magnesium</keyword>
<comment type="catalytic activity">
    <reaction evidence="1">
        <text>DNA(n) + a 2'-deoxyribonucleoside 5'-triphosphate = DNA(n+1) + diphosphate</text>
        <dbReference type="Rhea" id="RHEA:22508"/>
        <dbReference type="Rhea" id="RHEA-COMP:17339"/>
        <dbReference type="Rhea" id="RHEA-COMP:17340"/>
        <dbReference type="ChEBI" id="CHEBI:33019"/>
        <dbReference type="ChEBI" id="CHEBI:61560"/>
        <dbReference type="ChEBI" id="CHEBI:173112"/>
        <dbReference type="EC" id="2.7.7.49"/>
    </reaction>
</comment>
<dbReference type="GO" id="GO:0000333">
    <property type="term" value="C:telomerase catalytic core complex"/>
    <property type="evidence" value="ECO:0007669"/>
    <property type="project" value="TreeGrafter"/>
</dbReference>
<dbReference type="EC" id="2.7.7.49" evidence="1"/>
<dbReference type="InterPro" id="IPR003545">
    <property type="entry name" value="Telomerase_RT"/>
</dbReference>
<evidence type="ECO:0000313" key="3">
    <source>
        <dbReference type="EMBL" id="KAG1798205.1"/>
    </source>
</evidence>
<gene>
    <name evidence="3" type="ORF">HD556DRAFT_1232796</name>
</gene>
<keyword evidence="1" id="KW-0539">Nucleus</keyword>
<accession>A0A9P7DM36</accession>
<feature type="domain" description="Telomerase reverse transcriptase C-terminal extension" evidence="2">
    <location>
        <begin position="1"/>
        <end position="106"/>
    </location>
</feature>
<name>A0A9P7DM36_9AGAM</name>
<dbReference type="GO" id="GO:0042162">
    <property type="term" value="F:telomeric DNA binding"/>
    <property type="evidence" value="ECO:0007669"/>
    <property type="project" value="TreeGrafter"/>
</dbReference>
<protein>
    <recommendedName>
        <fullName evidence="1">Telomerase reverse transcriptase</fullName>
        <ecNumber evidence="1">2.7.7.49</ecNumber>
    </recommendedName>
    <alternativeName>
        <fullName evidence="1">Telomerase catalytic subunit</fullName>
    </alternativeName>
</protein>
<dbReference type="Pfam" id="PF21399">
    <property type="entry name" value="TERT_C"/>
    <property type="match status" value="1"/>
</dbReference>
<dbReference type="EMBL" id="JABBWE010000014">
    <property type="protein sequence ID" value="KAG1798205.1"/>
    <property type="molecule type" value="Genomic_DNA"/>
</dbReference>
<dbReference type="OrthoDB" id="289721at2759"/>
<dbReference type="PANTHER" id="PTHR12066">
    <property type="entry name" value="TELOMERASE REVERSE TRANSCRIPTASE"/>
    <property type="match status" value="1"/>
</dbReference>
<dbReference type="InterPro" id="IPR049139">
    <property type="entry name" value="TERT_C"/>
</dbReference>
<dbReference type="GO" id="GO:0003720">
    <property type="term" value="F:telomerase activity"/>
    <property type="evidence" value="ECO:0007669"/>
    <property type="project" value="InterPro"/>
</dbReference>
<dbReference type="GeneID" id="64591306"/>
<reference evidence="3" key="1">
    <citation type="journal article" date="2020" name="New Phytol.">
        <title>Comparative genomics reveals dynamic genome evolution in host specialist ectomycorrhizal fungi.</title>
        <authorList>
            <person name="Lofgren L.A."/>
            <person name="Nguyen N.H."/>
            <person name="Vilgalys R."/>
            <person name="Ruytinx J."/>
            <person name="Liao H.L."/>
            <person name="Branco S."/>
            <person name="Kuo A."/>
            <person name="LaButti K."/>
            <person name="Lipzen A."/>
            <person name="Andreopoulos W."/>
            <person name="Pangilinan J."/>
            <person name="Riley R."/>
            <person name="Hundley H."/>
            <person name="Na H."/>
            <person name="Barry K."/>
            <person name="Grigoriev I.V."/>
            <person name="Stajich J.E."/>
            <person name="Kennedy P.G."/>
        </authorList>
    </citation>
    <scope>NUCLEOTIDE SEQUENCE</scope>
    <source>
        <strain evidence="3">S12</strain>
    </source>
</reference>
<dbReference type="Gene3D" id="1.10.357.90">
    <property type="match status" value="1"/>
</dbReference>
<comment type="subcellular location">
    <subcellularLocation>
        <location evidence="1">Nucleus</location>
    </subcellularLocation>
    <subcellularLocation>
        <location evidence="1">Chromosome</location>
        <location evidence="1">Telomere</location>
    </subcellularLocation>
</comment>
<dbReference type="RefSeq" id="XP_041163016.1">
    <property type="nucleotide sequence ID" value="XM_041297542.1"/>
</dbReference>
<organism evidence="3 4">
    <name type="scientific">Suillus plorans</name>
    <dbReference type="NCBI Taxonomy" id="116603"/>
    <lineage>
        <taxon>Eukaryota</taxon>
        <taxon>Fungi</taxon>
        <taxon>Dikarya</taxon>
        <taxon>Basidiomycota</taxon>
        <taxon>Agaricomycotina</taxon>
        <taxon>Agaricomycetes</taxon>
        <taxon>Agaricomycetidae</taxon>
        <taxon>Boletales</taxon>
        <taxon>Suillineae</taxon>
        <taxon>Suillaceae</taxon>
        <taxon>Suillus</taxon>
    </lineage>
</organism>
<comment type="function">
    <text evidence="1">Telomerase is a ribonucleoprotein enzyme essential for the replication of chromosome termini in most eukaryotes. It elongates telomeres. It is a reverse transcriptase that adds simple sequence repeats to chromosome ends by copying a template sequence within the RNA component of the enzyme.</text>
</comment>
<keyword evidence="1" id="KW-0548">Nucleotidyltransferase</keyword>
<evidence type="ECO:0000313" key="4">
    <source>
        <dbReference type="Proteomes" id="UP000719766"/>
    </source>
</evidence>
<keyword evidence="4" id="KW-1185">Reference proteome</keyword>
<evidence type="ECO:0000259" key="2">
    <source>
        <dbReference type="Pfam" id="PF21399"/>
    </source>
</evidence>
<dbReference type="PANTHER" id="PTHR12066:SF0">
    <property type="entry name" value="TELOMERASE REVERSE TRANSCRIPTASE"/>
    <property type="match status" value="1"/>
</dbReference>
<keyword evidence="1" id="KW-0479">Metal-binding</keyword>
<comment type="caution">
    <text evidence="3">The sequence shown here is derived from an EMBL/GenBank/DDBJ whole genome shotgun (WGS) entry which is preliminary data.</text>
</comment>
<sequence>MNGLHTAHVNVYQSFIIAATKMHHYIMSWGLDIVKNQKFLNNVIRHVIRYTYTAIRHQSCNKVARDSGGVCDLQTCPVSWLGMHAFYTVFSKKPNVYDGSTLLTSLQFQLSLHRNKLLKRRFKKVVKEGLKGVPALDF</sequence>
<dbReference type="Proteomes" id="UP000719766">
    <property type="component" value="Unassembled WGS sequence"/>
</dbReference>
<comment type="similarity">
    <text evidence="1">Belongs to the reverse transcriptase family. Telomerase subfamily.</text>
</comment>
<dbReference type="GO" id="GO:0000781">
    <property type="term" value="C:chromosome, telomeric region"/>
    <property type="evidence" value="ECO:0007669"/>
    <property type="project" value="UniProtKB-SubCell"/>
</dbReference>
<dbReference type="AlphaFoldDB" id="A0A9P7DM36"/>
<dbReference type="GO" id="GO:0007004">
    <property type="term" value="P:telomere maintenance via telomerase"/>
    <property type="evidence" value="ECO:0007669"/>
    <property type="project" value="TreeGrafter"/>
</dbReference>
<keyword evidence="1" id="KW-0779">Telomere</keyword>